<comment type="caution">
    <text evidence="1">The sequence shown here is derived from an EMBL/GenBank/DDBJ whole genome shotgun (WGS) entry which is preliminary data.</text>
</comment>
<keyword evidence="1" id="KW-0346">Stress response</keyword>
<sequence length="319" mass="36048">MLLVSFVRDLRSHSDFEAPDIAFTLTPDRGKAAIFIGYGSSAPIARVEGTPAYKDFMLRENTSFSTFNRSSDLQSPVSQLWGLNKRVCRQQNSTEDIEKAAVETVLRDLKAEVETYLGPLRYSVSSVKVAFPGHKNNKDYRAHIIAGAVRQIGLVTVWAGPPRYPRLAVLRKWLDEADFGKPEGLVLVIDNSEYGFYLALAYNDDGVVGILRHKYQDYTGNENPSEKASLFQQALEEIIKSPFNYISYGKAVPQTIEDLIVYGDNIWHPDFRDSLESTLDSRLIRVAYKRQPVYATALGFAKRVFPRLKDISIWVLLDI</sequence>
<dbReference type="EMBL" id="JAAOAS010000275">
    <property type="protein sequence ID" value="KAF5582093.1"/>
    <property type="molecule type" value="Genomic_DNA"/>
</dbReference>
<name>A0A8H5L096_9HYPO</name>
<evidence type="ECO:0000313" key="2">
    <source>
        <dbReference type="Proteomes" id="UP000546213"/>
    </source>
</evidence>
<gene>
    <name evidence="1" type="ORF">FPCIR_9764</name>
</gene>
<reference evidence="1 2" key="1">
    <citation type="submission" date="2020-05" db="EMBL/GenBank/DDBJ databases">
        <title>Identification and distribution of gene clusters putatively required for synthesis of sphingolipid metabolism inhibitors in phylogenetically diverse species of the filamentous fungus Fusarium.</title>
        <authorList>
            <person name="Kim H.-S."/>
            <person name="Busman M."/>
            <person name="Brown D.W."/>
            <person name="Divon H."/>
            <person name="Uhlig S."/>
            <person name="Proctor R.H."/>
        </authorList>
    </citation>
    <scope>NUCLEOTIDE SEQUENCE [LARGE SCALE GENOMIC DNA]</scope>
    <source>
        <strain evidence="1 2">NRRL 36939</strain>
    </source>
</reference>
<proteinExistence type="predicted"/>
<accession>A0A8H5L096</accession>
<keyword evidence="2" id="KW-1185">Reference proteome</keyword>
<organism evidence="1 2">
    <name type="scientific">Fusarium pseudocircinatum</name>
    <dbReference type="NCBI Taxonomy" id="56676"/>
    <lineage>
        <taxon>Eukaryota</taxon>
        <taxon>Fungi</taxon>
        <taxon>Dikarya</taxon>
        <taxon>Ascomycota</taxon>
        <taxon>Pezizomycotina</taxon>
        <taxon>Sordariomycetes</taxon>
        <taxon>Hypocreomycetidae</taxon>
        <taxon>Hypocreales</taxon>
        <taxon>Nectriaceae</taxon>
        <taxon>Fusarium</taxon>
        <taxon>Fusarium fujikuroi species complex</taxon>
    </lineage>
</organism>
<evidence type="ECO:0000313" key="1">
    <source>
        <dbReference type="EMBL" id="KAF5582093.1"/>
    </source>
</evidence>
<dbReference type="Proteomes" id="UP000546213">
    <property type="component" value="Unassembled WGS sequence"/>
</dbReference>
<protein>
    <submittedName>
        <fullName evidence="1">Heat shock 70</fullName>
    </submittedName>
</protein>
<dbReference type="OrthoDB" id="3643156at2759"/>
<dbReference type="AlphaFoldDB" id="A0A8H5L096"/>